<evidence type="ECO:0000256" key="5">
    <source>
        <dbReference type="HAMAP-Rule" id="MF_00235"/>
    </source>
</evidence>
<proteinExistence type="inferred from homology"/>
<comment type="subcellular location">
    <subcellularLocation>
        <location evidence="5 7">Cytoplasm</location>
    </subcellularLocation>
</comment>
<feature type="region of interest" description="NMP" evidence="5">
    <location>
        <begin position="38"/>
        <end position="67"/>
    </location>
</feature>
<feature type="binding site" evidence="5">
    <location>
        <begin position="65"/>
        <end position="67"/>
    </location>
    <ligand>
        <name>AMP</name>
        <dbReference type="ChEBI" id="CHEBI:456215"/>
    </ligand>
</feature>
<comment type="function">
    <text evidence="5">Catalyzes the reversible transfer of the terminal phosphate group between ATP and AMP. Plays an important role in cellular energy homeostasis and in adenine nucleotide metabolism.</text>
</comment>
<dbReference type="Proteomes" id="UP000642125">
    <property type="component" value="Unassembled WGS sequence"/>
</dbReference>
<comment type="caution">
    <text evidence="5">Lacks conserved residue(s) required for the propagation of feature annotation.</text>
</comment>
<accession>A0A919U3F0</accession>
<dbReference type="InterPro" id="IPR000850">
    <property type="entry name" value="Adenylat/UMP-CMP_kin"/>
</dbReference>
<dbReference type="GO" id="GO:0005737">
    <property type="term" value="C:cytoplasm"/>
    <property type="evidence" value="ECO:0007669"/>
    <property type="project" value="UniProtKB-SubCell"/>
</dbReference>
<comment type="pathway">
    <text evidence="5">Purine metabolism; AMP biosynthesis via salvage pathway; AMP from ADP: step 1/1.</text>
</comment>
<protein>
    <recommendedName>
        <fullName evidence="5 7">Adenylate kinase</fullName>
        <shortName evidence="5">AK</shortName>
        <ecNumber evidence="5 7">2.7.4.3</ecNumber>
    </recommendedName>
    <alternativeName>
        <fullName evidence="5">ATP-AMP transphosphorylase</fullName>
    </alternativeName>
    <alternativeName>
        <fullName evidence="5">ATP:AMP phosphotransferase</fullName>
    </alternativeName>
    <alternativeName>
        <fullName evidence="5">Adenylate monophosphate kinase</fullName>
    </alternativeName>
</protein>
<dbReference type="InterPro" id="IPR033690">
    <property type="entry name" value="Adenylat_kinase_CS"/>
</dbReference>
<evidence type="ECO:0000256" key="3">
    <source>
        <dbReference type="ARBA" id="ARBA00022741"/>
    </source>
</evidence>
<evidence type="ECO:0000313" key="8">
    <source>
        <dbReference type="EMBL" id="GIG37148.1"/>
    </source>
</evidence>
<dbReference type="NCBIfam" id="NF011100">
    <property type="entry name" value="PRK14527.1"/>
    <property type="match status" value="1"/>
</dbReference>
<keyword evidence="2 5" id="KW-0545">Nucleotide biosynthesis</keyword>
<feature type="binding site" evidence="5">
    <location>
        <begin position="93"/>
        <end position="96"/>
    </location>
    <ligand>
        <name>AMP</name>
        <dbReference type="ChEBI" id="CHEBI:456215"/>
    </ligand>
</feature>
<evidence type="ECO:0000256" key="7">
    <source>
        <dbReference type="RuleBase" id="RU003331"/>
    </source>
</evidence>
<dbReference type="HAMAP" id="MF_00235">
    <property type="entry name" value="Adenylate_kinase_Adk"/>
    <property type="match status" value="1"/>
</dbReference>
<reference evidence="8" key="1">
    <citation type="submission" date="2021-01" db="EMBL/GenBank/DDBJ databases">
        <title>Whole genome shotgun sequence of Cellulomonas pakistanensis NBRC 110800.</title>
        <authorList>
            <person name="Komaki H."/>
            <person name="Tamura T."/>
        </authorList>
    </citation>
    <scope>NUCLEOTIDE SEQUENCE</scope>
    <source>
        <strain evidence="8">NBRC 110800</strain>
    </source>
</reference>
<keyword evidence="3 5" id="KW-0547">Nucleotide-binding</keyword>
<dbReference type="PANTHER" id="PTHR23359">
    <property type="entry name" value="NUCLEOTIDE KINASE"/>
    <property type="match status" value="1"/>
</dbReference>
<dbReference type="EMBL" id="BONO01000019">
    <property type="protein sequence ID" value="GIG37148.1"/>
    <property type="molecule type" value="Genomic_DNA"/>
</dbReference>
<keyword evidence="5 7" id="KW-0067">ATP-binding</keyword>
<feature type="binding site" evidence="5">
    <location>
        <position position="180"/>
    </location>
    <ligand>
        <name>ATP</name>
        <dbReference type="ChEBI" id="CHEBI:30616"/>
    </ligand>
</feature>
<feature type="binding site" evidence="5">
    <location>
        <position position="44"/>
    </location>
    <ligand>
        <name>AMP</name>
        <dbReference type="ChEBI" id="CHEBI:456215"/>
    </ligand>
</feature>
<evidence type="ECO:0000313" key="9">
    <source>
        <dbReference type="Proteomes" id="UP000642125"/>
    </source>
</evidence>
<gene>
    <name evidence="5 8" type="primary">adk</name>
    <name evidence="8" type="ORF">Cpa01nite_25290</name>
</gene>
<dbReference type="CDD" id="cd01428">
    <property type="entry name" value="ADK"/>
    <property type="match status" value="1"/>
</dbReference>
<dbReference type="SUPFAM" id="SSF52540">
    <property type="entry name" value="P-loop containing nucleoside triphosphate hydrolases"/>
    <property type="match status" value="1"/>
</dbReference>
<comment type="subunit">
    <text evidence="5 7">Monomer.</text>
</comment>
<feature type="binding site" evidence="5">
    <location>
        <begin position="18"/>
        <end position="23"/>
    </location>
    <ligand>
        <name>ATP</name>
        <dbReference type="ChEBI" id="CHEBI:30616"/>
    </ligand>
</feature>
<dbReference type="InterPro" id="IPR027417">
    <property type="entry name" value="P-loop_NTPase"/>
</dbReference>
<dbReference type="NCBIfam" id="NF001381">
    <property type="entry name" value="PRK00279.1-3"/>
    <property type="match status" value="1"/>
</dbReference>
<name>A0A919U3F0_9CELL</name>
<dbReference type="GO" id="GO:0005524">
    <property type="term" value="F:ATP binding"/>
    <property type="evidence" value="ECO:0007669"/>
    <property type="project" value="UniProtKB-UniRule"/>
</dbReference>
<evidence type="ECO:0000256" key="1">
    <source>
        <dbReference type="ARBA" id="ARBA00022679"/>
    </source>
</evidence>
<feature type="binding site" evidence="5">
    <location>
        <position position="100"/>
    </location>
    <ligand>
        <name>AMP</name>
        <dbReference type="ChEBI" id="CHEBI:456215"/>
    </ligand>
</feature>
<comment type="domain">
    <text evidence="5">Consists of three domains, a large central CORE domain and two small peripheral domains, NMPbind and LID, which undergo movements during catalysis. The LID domain closes over the site of phosphoryl transfer upon ATP binding. Assembling and dissambling the active center during each catalytic cycle provides an effective means to prevent ATP hydrolysis.</text>
</comment>
<comment type="similarity">
    <text evidence="5 6">Belongs to the adenylate kinase family.</text>
</comment>
<dbReference type="NCBIfam" id="NF011104">
    <property type="entry name" value="PRK14531.1"/>
    <property type="match status" value="1"/>
</dbReference>
<dbReference type="GO" id="GO:0004017">
    <property type="term" value="F:AMP kinase activity"/>
    <property type="evidence" value="ECO:0007669"/>
    <property type="project" value="UniProtKB-UniRule"/>
</dbReference>
<feature type="binding site" evidence="5">
    <location>
        <position position="152"/>
    </location>
    <ligand>
        <name>AMP</name>
        <dbReference type="ChEBI" id="CHEBI:456215"/>
    </ligand>
</feature>
<dbReference type="AlphaFoldDB" id="A0A919U3F0"/>
<keyword evidence="9" id="KW-1185">Reference proteome</keyword>
<dbReference type="Gene3D" id="3.40.50.300">
    <property type="entry name" value="P-loop containing nucleotide triphosphate hydrolases"/>
    <property type="match status" value="1"/>
</dbReference>
<dbReference type="EC" id="2.7.4.3" evidence="5 7"/>
<dbReference type="Pfam" id="PF00406">
    <property type="entry name" value="ADK"/>
    <property type="match status" value="1"/>
</dbReference>
<feature type="binding site" evidence="5">
    <location>
        <position position="141"/>
    </location>
    <ligand>
        <name>AMP</name>
        <dbReference type="ChEBI" id="CHEBI:456215"/>
    </ligand>
</feature>
<dbReference type="RefSeq" id="WP_203669148.1">
    <property type="nucleotide sequence ID" value="NZ_BONO01000019.1"/>
</dbReference>
<dbReference type="NCBIfam" id="NF011105">
    <property type="entry name" value="PRK14532.1"/>
    <property type="match status" value="1"/>
</dbReference>
<feature type="binding site" evidence="5">
    <location>
        <position position="135"/>
    </location>
    <ligand>
        <name>ATP</name>
        <dbReference type="ChEBI" id="CHEBI:30616"/>
    </ligand>
</feature>
<dbReference type="PROSITE" id="PS00113">
    <property type="entry name" value="ADENYLATE_KINASE"/>
    <property type="match status" value="1"/>
</dbReference>
<comment type="catalytic activity">
    <reaction evidence="5 7">
        <text>AMP + ATP = 2 ADP</text>
        <dbReference type="Rhea" id="RHEA:12973"/>
        <dbReference type="ChEBI" id="CHEBI:30616"/>
        <dbReference type="ChEBI" id="CHEBI:456215"/>
        <dbReference type="ChEBI" id="CHEBI:456216"/>
        <dbReference type="EC" id="2.7.4.3"/>
    </reaction>
</comment>
<dbReference type="GO" id="GO:0044209">
    <property type="term" value="P:AMP salvage"/>
    <property type="evidence" value="ECO:0007669"/>
    <property type="project" value="UniProtKB-UniRule"/>
</dbReference>
<keyword evidence="4 5" id="KW-0418">Kinase</keyword>
<keyword evidence="5" id="KW-0963">Cytoplasm</keyword>
<organism evidence="8 9">
    <name type="scientific">Cellulomonas pakistanensis</name>
    <dbReference type="NCBI Taxonomy" id="992287"/>
    <lineage>
        <taxon>Bacteria</taxon>
        <taxon>Bacillati</taxon>
        <taxon>Actinomycetota</taxon>
        <taxon>Actinomycetes</taxon>
        <taxon>Micrococcales</taxon>
        <taxon>Cellulomonadaceae</taxon>
        <taxon>Cellulomonas</taxon>
    </lineage>
</organism>
<evidence type="ECO:0000256" key="4">
    <source>
        <dbReference type="ARBA" id="ARBA00022777"/>
    </source>
</evidence>
<evidence type="ECO:0000256" key="6">
    <source>
        <dbReference type="RuleBase" id="RU003330"/>
    </source>
</evidence>
<dbReference type="PRINTS" id="PR00094">
    <property type="entry name" value="ADENYLTKNASE"/>
</dbReference>
<feature type="binding site" evidence="5">
    <location>
        <position position="39"/>
    </location>
    <ligand>
        <name>AMP</name>
        <dbReference type="ChEBI" id="CHEBI:456215"/>
    </ligand>
</feature>
<keyword evidence="1 5" id="KW-0808">Transferase</keyword>
<evidence type="ECO:0000256" key="2">
    <source>
        <dbReference type="ARBA" id="ARBA00022727"/>
    </source>
</evidence>
<comment type="caution">
    <text evidence="8">The sequence shown here is derived from an EMBL/GenBank/DDBJ whole genome shotgun (WGS) entry which is preliminary data.</text>
</comment>
<sequence length="198" mass="20819">MSSASGSTARLVLLGPPGAGKGTQAARLAERLGVPAISTGDIFRANIKGGTELGRTAQEYTARGELVPDEVTNAMVRDRLAQPDAAQGFLLDGYPRNVAQVGELDAILTDAGRALDAALEITADADVVVERLLKRAEIEGRADDTEPVIRRRLDVYAEQTAPISGVYAERGLLVRVDGIGEVDEVTERLLGALASQVG</sequence>